<proteinExistence type="predicted"/>
<accession>A0A1D9P5T8</accession>
<evidence type="ECO:0000313" key="2">
    <source>
        <dbReference type="Proteomes" id="UP000179284"/>
    </source>
</evidence>
<organism evidence="1 2">
    <name type="scientific">Butyrivibrio hungatei</name>
    <dbReference type="NCBI Taxonomy" id="185008"/>
    <lineage>
        <taxon>Bacteria</taxon>
        <taxon>Bacillati</taxon>
        <taxon>Bacillota</taxon>
        <taxon>Clostridia</taxon>
        <taxon>Lachnospirales</taxon>
        <taxon>Lachnospiraceae</taxon>
        <taxon>Butyrivibrio</taxon>
    </lineage>
</organism>
<reference evidence="2" key="1">
    <citation type="submission" date="2016-10" db="EMBL/GenBank/DDBJ databases">
        <title>The complete genome sequence of the rumen bacterium Butyrivibrio hungatei MB2003.</title>
        <authorList>
            <person name="Palevich N."/>
            <person name="Kelly W.J."/>
            <person name="Leahy S.C."/>
            <person name="Altermann E."/>
            <person name="Rakonjac J."/>
            <person name="Attwood G.T."/>
        </authorList>
    </citation>
    <scope>NUCLEOTIDE SEQUENCE [LARGE SCALE GENOMIC DNA]</scope>
    <source>
        <strain evidence="2">MB2003</strain>
        <plasmid evidence="2">Plasmid pnp144</plasmid>
    </source>
</reference>
<dbReference type="KEGG" id="bhu:bhn_II102"/>
<dbReference type="Proteomes" id="UP000179284">
    <property type="component" value="Plasmid pNP144"/>
</dbReference>
<geneLocation type="plasmid" evidence="2">
    <name>pnp144</name>
</geneLocation>
<protein>
    <submittedName>
        <fullName evidence="1">Uncharacterized protein</fullName>
    </submittedName>
</protein>
<keyword evidence="2" id="KW-1185">Reference proteome</keyword>
<dbReference type="AlphaFoldDB" id="A0A1D9P5T8"/>
<sequence length="57" mass="6313">MTTICNIEHEQIYGIDVIHDTSTGEYYAFIGGNRISATDRSTIAFEINVLQSYPSGV</sequence>
<keyword evidence="1" id="KW-0614">Plasmid</keyword>
<name>A0A1D9P5T8_9FIRM</name>
<dbReference type="EMBL" id="CP017832">
    <property type="protein sequence ID" value="AOZ97901.1"/>
    <property type="molecule type" value="Genomic_DNA"/>
</dbReference>
<gene>
    <name evidence="1" type="ORF">bhn_II102</name>
</gene>
<evidence type="ECO:0000313" key="1">
    <source>
        <dbReference type="EMBL" id="AOZ97901.1"/>
    </source>
</evidence>